<dbReference type="InterPro" id="IPR000631">
    <property type="entry name" value="CARKD"/>
</dbReference>
<feature type="binding site" evidence="6">
    <location>
        <position position="237"/>
    </location>
    <ligand>
        <name>(6S)-NADPHX</name>
        <dbReference type="ChEBI" id="CHEBI:64076"/>
    </ligand>
</feature>
<keyword evidence="3 6" id="KW-0521">NADP</keyword>
<dbReference type="GO" id="GO:0005524">
    <property type="term" value="F:ATP binding"/>
    <property type="evidence" value="ECO:0007669"/>
    <property type="project" value="UniProtKB-KW"/>
</dbReference>
<evidence type="ECO:0000256" key="5">
    <source>
        <dbReference type="ARBA" id="ARBA00023239"/>
    </source>
</evidence>
<dbReference type="PROSITE" id="PS51383">
    <property type="entry name" value="YJEF_C_3"/>
    <property type="match status" value="1"/>
</dbReference>
<evidence type="ECO:0000313" key="10">
    <source>
        <dbReference type="Proteomes" id="UP000193244"/>
    </source>
</evidence>
<protein>
    <recommendedName>
        <fullName evidence="6">ADP-dependent (S)-NAD(P)H-hydrate dehydratase</fullName>
        <ecNumber evidence="6">4.2.1.136</ecNumber>
    </recommendedName>
    <alternativeName>
        <fullName evidence="6">ADP-dependent NAD(P)HX dehydratase</fullName>
    </alternativeName>
</protein>
<accession>A0A1X7K3Z2</accession>
<keyword evidence="9" id="KW-0808">Transferase</keyword>
<dbReference type="InterPro" id="IPR029056">
    <property type="entry name" value="Ribokinase-like"/>
</dbReference>
<gene>
    <name evidence="6" type="primary">nnrD</name>
    <name evidence="9" type="ORF">SAMN06296010_2043</name>
</gene>
<dbReference type="EC" id="4.2.1.136" evidence="6"/>
<evidence type="ECO:0000256" key="3">
    <source>
        <dbReference type="ARBA" id="ARBA00022857"/>
    </source>
</evidence>
<comment type="catalytic activity">
    <reaction evidence="6">
        <text>(6S)-NADPHX + ADP = AMP + phosphate + NADPH + H(+)</text>
        <dbReference type="Rhea" id="RHEA:32235"/>
        <dbReference type="ChEBI" id="CHEBI:15378"/>
        <dbReference type="ChEBI" id="CHEBI:43474"/>
        <dbReference type="ChEBI" id="CHEBI:57783"/>
        <dbReference type="ChEBI" id="CHEBI:64076"/>
        <dbReference type="ChEBI" id="CHEBI:456215"/>
        <dbReference type="ChEBI" id="CHEBI:456216"/>
        <dbReference type="EC" id="4.2.1.136"/>
    </reaction>
</comment>
<sequence length="308" mass="31683">MQSIYRGAVSDRTERTPTQPTDRTADTIEWTAADAVSVIRVPRASDDKYRRGVLGIRTGSNTFPGAAVLGVDAAARTGVGMIRYLGPEVPTTLVLQRRPEIVTAQGRVQAWLLGSGMDAEQRTDAETSLVRSALGEGVPCVIDAGALDLVPESGARTIITPHAGELASLWGRAGVTVERSSISDDPVHWATATAERFGVTVLLKGARTIIAGPTTSATIVISVTAASSWAATAGSGDVLGGILGALLATNAPFLADESTDILSRVAATAAYVHQAASTRASGGGPITALDIAESVGVTIAELLGQDSR</sequence>
<dbReference type="SUPFAM" id="SSF53613">
    <property type="entry name" value="Ribokinase-like"/>
    <property type="match status" value="1"/>
</dbReference>
<keyword evidence="5 6" id="KW-0456">Lyase</keyword>
<feature type="binding site" evidence="6">
    <location>
        <position position="116"/>
    </location>
    <ligand>
        <name>(6S)-NADPHX</name>
        <dbReference type="ChEBI" id="CHEBI:64076"/>
    </ligand>
</feature>
<dbReference type="Proteomes" id="UP000193244">
    <property type="component" value="Unassembled WGS sequence"/>
</dbReference>
<name>A0A1X7K3Z2_9MICO</name>
<evidence type="ECO:0000256" key="6">
    <source>
        <dbReference type="HAMAP-Rule" id="MF_01965"/>
    </source>
</evidence>
<comment type="subunit">
    <text evidence="6">Homotetramer.</text>
</comment>
<evidence type="ECO:0000259" key="8">
    <source>
        <dbReference type="PROSITE" id="PS51383"/>
    </source>
</evidence>
<keyword evidence="1 6" id="KW-0547">Nucleotide-binding</keyword>
<dbReference type="HAMAP" id="MF_01965">
    <property type="entry name" value="NADHX_dehydratase"/>
    <property type="match status" value="1"/>
</dbReference>
<keyword evidence="9" id="KW-0418">Kinase</keyword>
<feature type="binding site" evidence="6">
    <location>
        <position position="236"/>
    </location>
    <ligand>
        <name>AMP</name>
        <dbReference type="ChEBI" id="CHEBI:456215"/>
    </ligand>
</feature>
<comment type="cofactor">
    <cofactor evidence="6">
        <name>Mg(2+)</name>
        <dbReference type="ChEBI" id="CHEBI:18420"/>
    </cofactor>
</comment>
<dbReference type="PANTHER" id="PTHR12592">
    <property type="entry name" value="ATP-DEPENDENT (S)-NAD(P)H-HYDRATE DEHYDRATASE FAMILY MEMBER"/>
    <property type="match status" value="1"/>
</dbReference>
<feature type="binding site" evidence="6">
    <location>
        <position position="66"/>
    </location>
    <ligand>
        <name>(6S)-NADPHX</name>
        <dbReference type="ChEBI" id="CHEBI:64076"/>
    </ligand>
</feature>
<dbReference type="GO" id="GO:0016301">
    <property type="term" value="F:kinase activity"/>
    <property type="evidence" value="ECO:0007669"/>
    <property type="project" value="UniProtKB-KW"/>
</dbReference>
<dbReference type="PANTHER" id="PTHR12592:SF0">
    <property type="entry name" value="ATP-DEPENDENT (S)-NAD(P)H-HYDRATE DEHYDRATASE"/>
    <property type="match status" value="1"/>
</dbReference>
<dbReference type="GO" id="GO:0052855">
    <property type="term" value="F:ADP-dependent NAD(P)H-hydrate dehydratase activity"/>
    <property type="evidence" value="ECO:0007669"/>
    <property type="project" value="UniProtKB-UniRule"/>
</dbReference>
<dbReference type="AlphaFoldDB" id="A0A1X7K3Z2"/>
<keyword evidence="10" id="KW-1185">Reference proteome</keyword>
<dbReference type="Gene3D" id="3.40.1190.20">
    <property type="match status" value="1"/>
</dbReference>
<evidence type="ECO:0000256" key="1">
    <source>
        <dbReference type="ARBA" id="ARBA00022741"/>
    </source>
</evidence>
<dbReference type="EMBL" id="FXAY01000003">
    <property type="protein sequence ID" value="SMG35326.1"/>
    <property type="molecule type" value="Genomic_DNA"/>
</dbReference>
<dbReference type="Pfam" id="PF01256">
    <property type="entry name" value="Carb_kinase"/>
    <property type="match status" value="1"/>
</dbReference>
<comment type="catalytic activity">
    <reaction evidence="6">
        <text>(6S)-NADHX + ADP = AMP + phosphate + NADH + H(+)</text>
        <dbReference type="Rhea" id="RHEA:32223"/>
        <dbReference type="ChEBI" id="CHEBI:15378"/>
        <dbReference type="ChEBI" id="CHEBI:43474"/>
        <dbReference type="ChEBI" id="CHEBI:57945"/>
        <dbReference type="ChEBI" id="CHEBI:64074"/>
        <dbReference type="ChEBI" id="CHEBI:456215"/>
        <dbReference type="ChEBI" id="CHEBI:456216"/>
        <dbReference type="EC" id="4.2.1.136"/>
    </reaction>
</comment>
<organism evidence="9 10">
    <name type="scientific">Agreia pratensis</name>
    <dbReference type="NCBI Taxonomy" id="150121"/>
    <lineage>
        <taxon>Bacteria</taxon>
        <taxon>Bacillati</taxon>
        <taxon>Actinomycetota</taxon>
        <taxon>Actinomycetes</taxon>
        <taxon>Micrococcales</taxon>
        <taxon>Microbacteriaceae</taxon>
        <taxon>Agreia</taxon>
    </lineage>
</organism>
<comment type="function">
    <text evidence="6">Catalyzes the dehydration of the S-form of NAD(P)HX at the expense of ADP, which is converted to AMP. Together with NAD(P)HX epimerase, which catalyzes the epimerization of the S- and R-forms, the enzyme allows the repair of both epimers of NAD(P)HX, a damaged form of NAD(P)H that is a result of enzymatic or heat-dependent hydration.</text>
</comment>
<dbReference type="GO" id="GO:0052856">
    <property type="term" value="F:NAD(P)HX epimerase activity"/>
    <property type="evidence" value="ECO:0007669"/>
    <property type="project" value="TreeGrafter"/>
</dbReference>
<feature type="region of interest" description="Disordered" evidence="7">
    <location>
        <begin position="1"/>
        <end position="23"/>
    </location>
</feature>
<keyword evidence="2 6" id="KW-0067">ATP-binding</keyword>
<dbReference type="GO" id="GO:0046496">
    <property type="term" value="P:nicotinamide nucleotide metabolic process"/>
    <property type="evidence" value="ECO:0007669"/>
    <property type="project" value="UniProtKB-UniRule"/>
</dbReference>
<feature type="domain" description="YjeF C-terminal" evidence="8">
    <location>
        <begin position="31"/>
        <end position="302"/>
    </location>
</feature>
<feature type="binding site" evidence="6">
    <location>
        <begin position="204"/>
        <end position="208"/>
    </location>
    <ligand>
        <name>AMP</name>
        <dbReference type="ChEBI" id="CHEBI:456215"/>
    </ligand>
</feature>
<keyword evidence="4 6" id="KW-0520">NAD</keyword>
<evidence type="ECO:0000256" key="2">
    <source>
        <dbReference type="ARBA" id="ARBA00022840"/>
    </source>
</evidence>
<reference evidence="10" key="1">
    <citation type="submission" date="2017-04" db="EMBL/GenBank/DDBJ databases">
        <authorList>
            <person name="Varghese N."/>
            <person name="Submissions S."/>
        </authorList>
    </citation>
    <scope>NUCLEOTIDE SEQUENCE [LARGE SCALE GENOMIC DNA]</scope>
    <source>
        <strain evidence="10">VKM Ac-2510</strain>
    </source>
</reference>
<evidence type="ECO:0000313" key="9">
    <source>
        <dbReference type="EMBL" id="SMG35326.1"/>
    </source>
</evidence>
<dbReference type="CDD" id="cd01171">
    <property type="entry name" value="YXKO-related"/>
    <property type="match status" value="1"/>
</dbReference>
<evidence type="ECO:0000256" key="7">
    <source>
        <dbReference type="SAM" id="MobiDB-lite"/>
    </source>
</evidence>
<comment type="similarity">
    <text evidence="6">Belongs to the NnrD/CARKD family.</text>
</comment>
<dbReference type="GO" id="GO:0110051">
    <property type="term" value="P:metabolite repair"/>
    <property type="evidence" value="ECO:0007669"/>
    <property type="project" value="TreeGrafter"/>
</dbReference>
<dbReference type="STRING" id="150121.SAMN06296010_2043"/>
<proteinExistence type="inferred from homology"/>
<feature type="binding site" evidence="6">
    <location>
        <position position="162"/>
    </location>
    <ligand>
        <name>(6S)-NADPHX</name>
        <dbReference type="ChEBI" id="CHEBI:64076"/>
    </ligand>
</feature>
<evidence type="ECO:0000256" key="4">
    <source>
        <dbReference type="ARBA" id="ARBA00023027"/>
    </source>
</evidence>